<dbReference type="Proteomes" id="UP000606172">
    <property type="component" value="Unassembled WGS sequence"/>
</dbReference>
<dbReference type="EMBL" id="BOOW01000061">
    <property type="protein sequence ID" value="GII97480.1"/>
    <property type="molecule type" value="Genomic_DNA"/>
</dbReference>
<feature type="region of interest" description="Disordered" evidence="1">
    <location>
        <begin position="81"/>
        <end position="109"/>
    </location>
</feature>
<protein>
    <submittedName>
        <fullName evidence="2">Uncharacterized protein</fullName>
    </submittedName>
</protein>
<evidence type="ECO:0000256" key="1">
    <source>
        <dbReference type="SAM" id="MobiDB-lite"/>
    </source>
</evidence>
<dbReference type="AlphaFoldDB" id="A0A919RPD6"/>
<accession>A0A919RPD6</accession>
<organism evidence="2 3">
    <name type="scientific">Sinosporangium siamense</name>
    <dbReference type="NCBI Taxonomy" id="1367973"/>
    <lineage>
        <taxon>Bacteria</taxon>
        <taxon>Bacillati</taxon>
        <taxon>Actinomycetota</taxon>
        <taxon>Actinomycetes</taxon>
        <taxon>Streptosporangiales</taxon>
        <taxon>Streptosporangiaceae</taxon>
        <taxon>Sinosporangium</taxon>
    </lineage>
</organism>
<proteinExistence type="predicted"/>
<name>A0A919RPD6_9ACTN</name>
<gene>
    <name evidence="2" type="ORF">Ssi02_77110</name>
</gene>
<reference evidence="2" key="1">
    <citation type="submission" date="2021-01" db="EMBL/GenBank/DDBJ databases">
        <title>Whole genome shotgun sequence of Sinosporangium siamense NBRC 109515.</title>
        <authorList>
            <person name="Komaki H."/>
            <person name="Tamura T."/>
        </authorList>
    </citation>
    <scope>NUCLEOTIDE SEQUENCE</scope>
    <source>
        <strain evidence="2">NBRC 109515</strain>
    </source>
</reference>
<evidence type="ECO:0000313" key="3">
    <source>
        <dbReference type="Proteomes" id="UP000606172"/>
    </source>
</evidence>
<evidence type="ECO:0000313" key="2">
    <source>
        <dbReference type="EMBL" id="GII97480.1"/>
    </source>
</evidence>
<keyword evidence="3" id="KW-1185">Reference proteome</keyword>
<sequence>MTPLPLRRAAGVAGRVEFVATVAGEGAAPAAMPESARMPPEALETMGRIQGNLDYFSHVLLPVLRFEPDVAALRTVRRSRRLPNSSYGCGRPAPRPRRMTGLRPSHLGA</sequence>
<dbReference type="RefSeq" id="WP_204033678.1">
    <property type="nucleotide sequence ID" value="NZ_BOOW01000061.1"/>
</dbReference>
<comment type="caution">
    <text evidence="2">The sequence shown here is derived from an EMBL/GenBank/DDBJ whole genome shotgun (WGS) entry which is preliminary data.</text>
</comment>